<gene>
    <name evidence="2" type="ORF">PUR21_28050</name>
</gene>
<accession>A0ABU9ZJB0</accession>
<sequence>MSSARRSRVPTGQCASKRATSSSVQVWKRYEAPFLCAAYPDDEDAWFFEVARQQEQARLEAQAATIRQQLAAVMGGR</sequence>
<name>A0ABU9ZJB0_9HYPH</name>
<dbReference type="EMBL" id="JAQYXL010000001">
    <property type="protein sequence ID" value="MEN3231436.1"/>
    <property type="molecule type" value="Genomic_DNA"/>
</dbReference>
<dbReference type="RefSeq" id="WP_200670557.1">
    <property type="nucleotide sequence ID" value="NZ_JACWCW010000009.1"/>
</dbReference>
<feature type="region of interest" description="Disordered" evidence="1">
    <location>
        <begin position="1"/>
        <end position="20"/>
    </location>
</feature>
<proteinExistence type="predicted"/>
<evidence type="ECO:0000313" key="2">
    <source>
        <dbReference type="EMBL" id="MEN3231436.1"/>
    </source>
</evidence>
<protein>
    <submittedName>
        <fullName evidence="2">Uncharacterized protein</fullName>
    </submittedName>
</protein>
<comment type="caution">
    <text evidence="2">The sequence shown here is derived from an EMBL/GenBank/DDBJ whole genome shotgun (WGS) entry which is preliminary data.</text>
</comment>
<evidence type="ECO:0000313" key="3">
    <source>
        <dbReference type="Proteomes" id="UP001404845"/>
    </source>
</evidence>
<dbReference type="Proteomes" id="UP001404845">
    <property type="component" value="Unassembled WGS sequence"/>
</dbReference>
<keyword evidence="3" id="KW-1185">Reference proteome</keyword>
<organism evidence="2 3">
    <name type="scientific">Methylorubrum rhodesianum</name>
    <dbReference type="NCBI Taxonomy" id="29427"/>
    <lineage>
        <taxon>Bacteria</taxon>
        <taxon>Pseudomonadati</taxon>
        <taxon>Pseudomonadota</taxon>
        <taxon>Alphaproteobacteria</taxon>
        <taxon>Hyphomicrobiales</taxon>
        <taxon>Methylobacteriaceae</taxon>
        <taxon>Methylorubrum</taxon>
    </lineage>
</organism>
<reference evidence="2 3" key="1">
    <citation type="journal article" date="2023" name="PLoS ONE">
        <title>Complete genome assembly of Hawai'i environmental nontuberculous mycobacteria reveals unexpected co-isolation with methylobacteria.</title>
        <authorList>
            <person name="Hendrix J."/>
            <person name="Epperson L.E."/>
            <person name="Tong E.I."/>
            <person name="Chan Y.L."/>
            <person name="Hasan N.A."/>
            <person name="Dawrs S.N."/>
            <person name="Norton G.J."/>
            <person name="Virdi R."/>
            <person name="Crooks J.L."/>
            <person name="Chan E.D."/>
            <person name="Honda J.R."/>
            <person name="Strong M."/>
        </authorList>
    </citation>
    <scope>NUCLEOTIDE SEQUENCE [LARGE SCALE GENOMIC DNA]</scope>
    <source>
        <strain evidence="2 3">NJH_HI01</strain>
    </source>
</reference>
<evidence type="ECO:0000256" key="1">
    <source>
        <dbReference type="SAM" id="MobiDB-lite"/>
    </source>
</evidence>